<keyword evidence="1" id="KW-1133">Transmembrane helix</keyword>
<proteinExistence type="predicted"/>
<organism evidence="2 3">
    <name type="scientific">Spiroplasma eriocheiris</name>
    <dbReference type="NCBI Taxonomy" id="315358"/>
    <lineage>
        <taxon>Bacteria</taxon>
        <taxon>Bacillati</taxon>
        <taxon>Mycoplasmatota</taxon>
        <taxon>Mollicutes</taxon>
        <taxon>Entomoplasmatales</taxon>
        <taxon>Spiroplasmataceae</taxon>
        <taxon>Spiroplasma</taxon>
    </lineage>
</organism>
<name>A0A0H3XLA5_9MOLU</name>
<keyword evidence="1" id="KW-0472">Membrane</keyword>
<dbReference type="AlphaFoldDB" id="A0A0H3XLA5"/>
<dbReference type="KEGG" id="seri:SERIO_v1c11550"/>
<sequence>MAIDKKINYYFGSIIFIAILDAALTISIFTRAIISLIHGQWIPPVIQIIPLIFFGTLLYFEVSFLCKYYQEKKKHSHSSFQNTTALLAIQTKNPQRFKIKIIFNYIACGFVVLMGFIGIIPLCLMIKGQQAYQKSVQENINNKKM</sequence>
<feature type="transmembrane region" description="Helical" evidence="1">
    <location>
        <begin position="41"/>
        <end position="66"/>
    </location>
</feature>
<reference evidence="2 3" key="1">
    <citation type="journal article" date="2015" name="Genome Biol. Evol.">
        <title>Found and Lost: The Fates of Horizontally Acquired Genes in Arthropod-Symbiotic Spiroplasma.</title>
        <authorList>
            <person name="Lo W.S."/>
            <person name="Gasparich G.E."/>
            <person name="Kuo C.H."/>
        </authorList>
    </citation>
    <scope>NUCLEOTIDE SEQUENCE [LARGE SCALE GENOMIC DNA]</scope>
    <source>
        <strain evidence="3">TDA-040725-5</strain>
    </source>
</reference>
<protein>
    <submittedName>
        <fullName evidence="2">Uncharacterized protein</fullName>
    </submittedName>
</protein>
<evidence type="ECO:0000313" key="3">
    <source>
        <dbReference type="Proteomes" id="UP000035661"/>
    </source>
</evidence>
<feature type="transmembrane region" description="Helical" evidence="1">
    <location>
        <begin position="7"/>
        <end position="29"/>
    </location>
</feature>
<feature type="transmembrane region" description="Helical" evidence="1">
    <location>
        <begin position="102"/>
        <end position="122"/>
    </location>
</feature>
<evidence type="ECO:0000313" key="2">
    <source>
        <dbReference type="EMBL" id="AKM54706.1"/>
    </source>
</evidence>
<evidence type="ECO:0000256" key="1">
    <source>
        <dbReference type="SAM" id="Phobius"/>
    </source>
</evidence>
<reference evidence="3" key="2">
    <citation type="submission" date="2015-06" db="EMBL/GenBank/DDBJ databases">
        <title>Complete genome sequence of Spiroplasma eriocheiris TDA-040725-5 (DSM 21848).</title>
        <authorList>
            <person name="Lo W.-S."/>
            <person name="Kuo C.-H."/>
        </authorList>
    </citation>
    <scope>NUCLEOTIDE SEQUENCE [LARGE SCALE GENOMIC DNA]</scope>
    <source>
        <strain evidence="3">TDA-040725-5</strain>
    </source>
</reference>
<dbReference type="Proteomes" id="UP000035661">
    <property type="component" value="Chromosome"/>
</dbReference>
<dbReference type="RefSeq" id="WP_047791887.1">
    <property type="nucleotide sequence ID" value="NZ_CP011856.1"/>
</dbReference>
<keyword evidence="1" id="KW-0812">Transmembrane</keyword>
<accession>A0A0H3XLA5</accession>
<keyword evidence="3" id="KW-1185">Reference proteome</keyword>
<dbReference type="EMBL" id="CP011856">
    <property type="protein sequence ID" value="AKM54706.1"/>
    <property type="molecule type" value="Genomic_DNA"/>
</dbReference>
<gene>
    <name evidence="2" type="ORF">SERIO_v1c11550</name>
</gene>
<dbReference type="PATRIC" id="fig|743698.3.peg.1166"/>